<comment type="caution">
    <text evidence="3">The sequence shown here is derived from an EMBL/GenBank/DDBJ whole genome shotgun (WGS) entry which is preliminary data.</text>
</comment>
<keyword evidence="4" id="KW-1185">Reference proteome</keyword>
<dbReference type="EMBL" id="JAOTIF010000001">
    <property type="protein sequence ID" value="MCU7547863.1"/>
    <property type="molecule type" value="Genomic_DNA"/>
</dbReference>
<dbReference type="Gene3D" id="3.10.450.50">
    <property type="match status" value="1"/>
</dbReference>
<reference evidence="3" key="1">
    <citation type="submission" date="2022-09" db="EMBL/GenBank/DDBJ databases">
        <authorList>
            <person name="Yuan C."/>
            <person name="Ke Z."/>
        </authorList>
    </citation>
    <scope>NUCLEOTIDE SEQUENCE</scope>
    <source>
        <strain evidence="3">LB-8</strain>
    </source>
</reference>
<dbReference type="InterPro" id="IPR032710">
    <property type="entry name" value="NTF2-like_dom_sf"/>
</dbReference>
<reference evidence="3" key="2">
    <citation type="submission" date="2023-04" db="EMBL/GenBank/DDBJ databases">
        <title>Paracnuella aquatica gen. nov., sp. nov., a member of the family Chitinophagaceae isolated from a hot spring.</title>
        <authorList>
            <person name="Wang C."/>
        </authorList>
    </citation>
    <scope>NUCLEOTIDE SEQUENCE</scope>
    <source>
        <strain evidence="3">LB-8</strain>
    </source>
</reference>
<feature type="domain" description="DUF4440" evidence="2">
    <location>
        <begin position="30"/>
        <end position="133"/>
    </location>
</feature>
<evidence type="ECO:0000313" key="3">
    <source>
        <dbReference type="EMBL" id="MCU7547863.1"/>
    </source>
</evidence>
<evidence type="ECO:0000256" key="1">
    <source>
        <dbReference type="SAM" id="SignalP"/>
    </source>
</evidence>
<dbReference type="AlphaFoldDB" id="A0A9X2XUD4"/>
<dbReference type="InterPro" id="IPR027843">
    <property type="entry name" value="DUF4440"/>
</dbReference>
<protein>
    <submittedName>
        <fullName evidence="3">Nuclear transport factor 2 family protein</fullName>
    </submittedName>
</protein>
<dbReference type="RefSeq" id="WP_279295308.1">
    <property type="nucleotide sequence ID" value="NZ_JAOTIF010000001.1"/>
</dbReference>
<evidence type="ECO:0000313" key="4">
    <source>
        <dbReference type="Proteomes" id="UP001155483"/>
    </source>
</evidence>
<evidence type="ECO:0000259" key="2">
    <source>
        <dbReference type="Pfam" id="PF14534"/>
    </source>
</evidence>
<gene>
    <name evidence="3" type="ORF">OCK74_02000</name>
</gene>
<sequence>MRSLLIAAFLIICFGASAQSKDEEVWKRVEALSNAVFATKDSNSLNDLVSDRVTYGHSGGNLEKKQEMVHNAAVSKTTYKNSEFERLSIDVDKKTAIVRHNFRAISVDEKGVETPLNLGILQVWKKENGKWRIWARQAVKIAPKS</sequence>
<accession>A0A9X2XUD4</accession>
<proteinExistence type="predicted"/>
<feature type="signal peptide" evidence="1">
    <location>
        <begin position="1"/>
        <end position="18"/>
    </location>
</feature>
<dbReference type="SUPFAM" id="SSF54427">
    <property type="entry name" value="NTF2-like"/>
    <property type="match status" value="1"/>
</dbReference>
<dbReference type="Proteomes" id="UP001155483">
    <property type="component" value="Unassembled WGS sequence"/>
</dbReference>
<feature type="chain" id="PRO_5040830455" evidence="1">
    <location>
        <begin position="19"/>
        <end position="145"/>
    </location>
</feature>
<keyword evidence="1" id="KW-0732">Signal</keyword>
<dbReference type="Pfam" id="PF14534">
    <property type="entry name" value="DUF4440"/>
    <property type="match status" value="1"/>
</dbReference>
<name>A0A9X2XUD4_9BACT</name>
<organism evidence="3 4">
    <name type="scientific">Paraflavisolibacter caeni</name>
    <dbReference type="NCBI Taxonomy" id="2982496"/>
    <lineage>
        <taxon>Bacteria</taxon>
        <taxon>Pseudomonadati</taxon>
        <taxon>Bacteroidota</taxon>
        <taxon>Chitinophagia</taxon>
        <taxon>Chitinophagales</taxon>
        <taxon>Chitinophagaceae</taxon>
        <taxon>Paraflavisolibacter</taxon>
    </lineage>
</organism>